<dbReference type="SUPFAM" id="SSF52266">
    <property type="entry name" value="SGNH hydrolase"/>
    <property type="match status" value="1"/>
</dbReference>
<reference evidence="2" key="1">
    <citation type="submission" date="2018-05" db="EMBL/GenBank/DDBJ databases">
        <authorList>
            <person name="Lanie J.A."/>
            <person name="Ng W.-L."/>
            <person name="Kazmierczak K.M."/>
            <person name="Andrzejewski T.M."/>
            <person name="Davidsen T.M."/>
            <person name="Wayne K.J."/>
            <person name="Tettelin H."/>
            <person name="Glass J.I."/>
            <person name="Rusch D."/>
            <person name="Podicherti R."/>
            <person name="Tsui H.-C.T."/>
            <person name="Winkler M.E."/>
        </authorList>
    </citation>
    <scope>NUCLEOTIDE SEQUENCE</scope>
</reference>
<organism evidence="2">
    <name type="scientific">marine metagenome</name>
    <dbReference type="NCBI Taxonomy" id="408172"/>
    <lineage>
        <taxon>unclassified sequences</taxon>
        <taxon>metagenomes</taxon>
        <taxon>ecological metagenomes</taxon>
    </lineage>
</organism>
<evidence type="ECO:0000256" key="1">
    <source>
        <dbReference type="SAM" id="Phobius"/>
    </source>
</evidence>
<protein>
    <recommendedName>
        <fullName evidence="3">SGNH hydrolase-type esterase domain-containing protein</fullName>
    </recommendedName>
</protein>
<sequence length="359" mass="41021">MHQLNNYKKEIALVLKTTFLTSLLGLILIEGYYLKSGYSSLVCEICQCHPKLGWETISGKTISNGKVKYSTNSMGMRSEEVDFSKGHILLTGDSVTFGLGVNNNETVSHYLEKEYKKYQVLNLGVPGYGIGQYFLNLQRHIDRLNSKLIVLIIYTGNDLDETRKETRYGISKPFFHYQNGKLHHLNPHISKYSCTNIYTLSRFVKYLIPKTLIDKCQVRVIERNKASLTIAKLIHEIRALGLQKNIPTLIVLSPALTAVEATVCRQSGIPSACDEYDIGFEAYYDYFHTIMKVHQLPYIDFIQSLIKFGYKEDIRTLYGNNRKDIHHYSPKGNSILSKAITKRLSVEHGKIIKIKPEVQ</sequence>
<dbReference type="CDD" id="cd00229">
    <property type="entry name" value="SGNH_hydrolase"/>
    <property type="match status" value="1"/>
</dbReference>
<accession>A0A382G8T3</accession>
<dbReference type="InterPro" id="IPR036514">
    <property type="entry name" value="SGNH_hydro_sf"/>
</dbReference>
<evidence type="ECO:0008006" key="3">
    <source>
        <dbReference type="Google" id="ProtNLM"/>
    </source>
</evidence>
<proteinExistence type="predicted"/>
<dbReference type="EMBL" id="UINC01054224">
    <property type="protein sequence ID" value="SVB71670.1"/>
    <property type="molecule type" value="Genomic_DNA"/>
</dbReference>
<keyword evidence="1" id="KW-1133">Transmembrane helix</keyword>
<keyword evidence="1" id="KW-0812">Transmembrane</keyword>
<name>A0A382G8T3_9ZZZZ</name>
<evidence type="ECO:0000313" key="2">
    <source>
        <dbReference type="EMBL" id="SVB71670.1"/>
    </source>
</evidence>
<keyword evidence="1" id="KW-0472">Membrane</keyword>
<dbReference type="AlphaFoldDB" id="A0A382G8T3"/>
<gene>
    <name evidence="2" type="ORF">METZ01_LOCUS224524</name>
</gene>
<dbReference type="Gene3D" id="3.40.50.1110">
    <property type="entry name" value="SGNH hydrolase"/>
    <property type="match status" value="1"/>
</dbReference>
<feature type="transmembrane region" description="Helical" evidence="1">
    <location>
        <begin position="12"/>
        <end position="34"/>
    </location>
</feature>